<keyword evidence="1" id="KW-1133">Transmembrane helix</keyword>
<dbReference type="Proteomes" id="UP000316008">
    <property type="component" value="Unassembled WGS sequence"/>
</dbReference>
<name>A0A556MNH5_9FLAO</name>
<organism evidence="2 3">
    <name type="scientific">Fluviicola chungangensis</name>
    <dbReference type="NCBI Taxonomy" id="2597671"/>
    <lineage>
        <taxon>Bacteria</taxon>
        <taxon>Pseudomonadati</taxon>
        <taxon>Bacteroidota</taxon>
        <taxon>Flavobacteriia</taxon>
        <taxon>Flavobacteriales</taxon>
        <taxon>Crocinitomicaceae</taxon>
        <taxon>Fluviicola</taxon>
    </lineage>
</organism>
<evidence type="ECO:0000313" key="3">
    <source>
        <dbReference type="Proteomes" id="UP000316008"/>
    </source>
</evidence>
<sequence length="138" mass="15064">MKKGTIAIIVGIIVGGLFVALGESMSTYIFPLEKPIPADPALLSDYIENDVPLGSKMVVVLNWIVAAFVAALASTFISGRTSPKPMLASVGVLNVLTLINLFIIHHPKWMWITCLVTFIPVGYIAYFLIRKKNTDETT</sequence>
<proteinExistence type="predicted"/>
<reference evidence="2 3" key="1">
    <citation type="submission" date="2019-07" db="EMBL/GenBank/DDBJ databases">
        <authorList>
            <person name="Huq M.A."/>
        </authorList>
    </citation>
    <scope>NUCLEOTIDE SEQUENCE [LARGE SCALE GENOMIC DNA]</scope>
    <source>
        <strain evidence="2 3">MAH-3</strain>
    </source>
</reference>
<dbReference type="EMBL" id="VLPL01000007">
    <property type="protein sequence ID" value="TSJ41521.1"/>
    <property type="molecule type" value="Genomic_DNA"/>
</dbReference>
<dbReference type="OrthoDB" id="893761at2"/>
<feature type="transmembrane region" description="Helical" evidence="1">
    <location>
        <begin position="86"/>
        <end position="103"/>
    </location>
</feature>
<keyword evidence="1" id="KW-0812">Transmembrane</keyword>
<dbReference type="AlphaFoldDB" id="A0A556MNH5"/>
<gene>
    <name evidence="2" type="ORF">FO442_13735</name>
</gene>
<dbReference type="RefSeq" id="WP_144333782.1">
    <property type="nucleotide sequence ID" value="NZ_VLPL01000007.1"/>
</dbReference>
<feature type="transmembrane region" description="Helical" evidence="1">
    <location>
        <begin position="7"/>
        <end position="30"/>
    </location>
</feature>
<evidence type="ECO:0000256" key="1">
    <source>
        <dbReference type="SAM" id="Phobius"/>
    </source>
</evidence>
<keyword evidence="1" id="KW-0472">Membrane</keyword>
<accession>A0A556MNH5</accession>
<comment type="caution">
    <text evidence="2">The sequence shown here is derived from an EMBL/GenBank/DDBJ whole genome shotgun (WGS) entry which is preliminary data.</text>
</comment>
<feature type="transmembrane region" description="Helical" evidence="1">
    <location>
        <begin position="60"/>
        <end position="79"/>
    </location>
</feature>
<evidence type="ECO:0000313" key="2">
    <source>
        <dbReference type="EMBL" id="TSJ41521.1"/>
    </source>
</evidence>
<keyword evidence="3" id="KW-1185">Reference proteome</keyword>
<feature type="transmembrane region" description="Helical" evidence="1">
    <location>
        <begin position="109"/>
        <end position="129"/>
    </location>
</feature>
<protein>
    <submittedName>
        <fullName evidence="2">Uncharacterized protein</fullName>
    </submittedName>
</protein>